<feature type="compositionally biased region" description="Polar residues" evidence="1">
    <location>
        <begin position="84"/>
        <end position="112"/>
    </location>
</feature>
<dbReference type="AlphaFoldDB" id="M3C2X5"/>
<feature type="compositionally biased region" description="Polar residues" evidence="1">
    <location>
        <begin position="11"/>
        <end position="53"/>
    </location>
</feature>
<feature type="compositionally biased region" description="Basic and acidic residues" evidence="1">
    <location>
        <begin position="283"/>
        <end position="293"/>
    </location>
</feature>
<name>M3C2X5_SPHMS</name>
<feature type="region of interest" description="Disordered" evidence="1">
    <location>
        <begin position="330"/>
        <end position="392"/>
    </location>
</feature>
<evidence type="ECO:0000313" key="2">
    <source>
        <dbReference type="EMBL" id="EMF14626.1"/>
    </source>
</evidence>
<evidence type="ECO:0000313" key="3">
    <source>
        <dbReference type="Proteomes" id="UP000016931"/>
    </source>
</evidence>
<dbReference type="Proteomes" id="UP000016931">
    <property type="component" value="Unassembled WGS sequence"/>
</dbReference>
<feature type="compositionally biased region" description="Low complexity" evidence="1">
    <location>
        <begin position="342"/>
        <end position="362"/>
    </location>
</feature>
<feature type="compositionally biased region" description="Polar residues" evidence="1">
    <location>
        <begin position="217"/>
        <end position="233"/>
    </location>
</feature>
<protein>
    <submittedName>
        <fullName evidence="2">Uncharacterized protein</fullName>
    </submittedName>
</protein>
<feature type="compositionally biased region" description="Polar residues" evidence="1">
    <location>
        <begin position="377"/>
        <end position="386"/>
    </location>
</feature>
<dbReference type="HOGENOM" id="CLU_420983_0_0_1"/>
<organism evidence="2 3">
    <name type="scientific">Sphaerulina musiva (strain SO2202)</name>
    <name type="common">Poplar stem canker fungus</name>
    <name type="synonym">Septoria musiva</name>
    <dbReference type="NCBI Taxonomy" id="692275"/>
    <lineage>
        <taxon>Eukaryota</taxon>
        <taxon>Fungi</taxon>
        <taxon>Dikarya</taxon>
        <taxon>Ascomycota</taxon>
        <taxon>Pezizomycotina</taxon>
        <taxon>Dothideomycetes</taxon>
        <taxon>Dothideomycetidae</taxon>
        <taxon>Mycosphaerellales</taxon>
        <taxon>Mycosphaerellaceae</taxon>
        <taxon>Sphaerulina</taxon>
    </lineage>
</organism>
<dbReference type="GeneID" id="27901962"/>
<dbReference type="RefSeq" id="XP_016762747.1">
    <property type="nucleotide sequence ID" value="XM_016904825.1"/>
</dbReference>
<dbReference type="EMBL" id="KB456262">
    <property type="protein sequence ID" value="EMF14626.1"/>
    <property type="molecule type" value="Genomic_DNA"/>
</dbReference>
<sequence>MVSTKDFAVATASQLLDGTPSSSRPQYLDIRTQQYESQILGSHQSKGTPQLKRSSAVRKSVRFVPSAIGGSEKDNSSPEDPVDTTDTFTQSQHASQVSPEQQLSQGSVTEPSSPELLQPVVYSPIAAGKTDDRVAAALASGIIRSDTVRHKVGVLEYSTRVLPQVPETKSILTTELHIDTDSHKRNLSNTSSASSSDRPRRKRSSSGAKEIYFTPTDVHSSRTCLSSPLNSPTLPRDYAEDDDDDDDDDLPTPRATTSASLTRPPSAIYVGPVAAEPPAESSADVHADERRQIPDQTKPTIRITPEQLDQLVIALARSKLVRRHLQQDWFDPDEVPDDDGSKASSSSTVSAPTLTSASTLYSQQNEHGPPVNKESRSGSAPENTSRVKLATPATRHSESVVICDPKIYGTPAKCVSISHNTTTVVGTRTFLMAPGGSEVECSLRLQPASTTQHTNVRVFLQCVNQIVDRKSGNRSSLLSAEIDVTAHIAHAAIAELAEGTCLAISDIAVCESPTSPSRASILRSTPNSLDVNRNSSSSISSSSNNIDYWIAIADDLQHRDHIHTMIDTAVNVFSHLDATTASLSTLTFLRHLTHLADQYHDILILQPTSWHADGVTPHTIKIPYCSRRLYEDWYTDPRGSQAGEKVGESAAARGFQRGIVSAVAKRAGEVEGFRIEGFWEKGGRVRQALRVVPMSGGGGGEDKERLWCCFVLGEEDDFSGF</sequence>
<evidence type="ECO:0000256" key="1">
    <source>
        <dbReference type="SAM" id="MobiDB-lite"/>
    </source>
</evidence>
<dbReference type="OMA" id="DIAVCES"/>
<keyword evidence="3" id="KW-1185">Reference proteome</keyword>
<dbReference type="OrthoDB" id="3946381at2759"/>
<gene>
    <name evidence="2" type="ORF">SEPMUDRAFT_148286</name>
</gene>
<feature type="compositionally biased region" description="Polar residues" evidence="1">
    <location>
        <begin position="254"/>
        <end position="263"/>
    </location>
</feature>
<accession>M3C2X5</accession>
<feature type="region of interest" description="Disordered" evidence="1">
    <location>
        <begin position="11"/>
        <end position="115"/>
    </location>
</feature>
<feature type="region of interest" description="Disordered" evidence="1">
    <location>
        <begin position="182"/>
        <end position="300"/>
    </location>
</feature>
<proteinExistence type="predicted"/>
<feature type="compositionally biased region" description="Acidic residues" evidence="1">
    <location>
        <begin position="239"/>
        <end position="250"/>
    </location>
</feature>
<dbReference type="STRING" id="692275.M3C2X5"/>
<dbReference type="eggNOG" id="ENOG502R99F">
    <property type="taxonomic scope" value="Eukaryota"/>
</dbReference>
<reference evidence="2 3" key="1">
    <citation type="journal article" date="2012" name="PLoS Pathog.">
        <title>Diverse lifestyles and strategies of plant pathogenesis encoded in the genomes of eighteen Dothideomycetes fungi.</title>
        <authorList>
            <person name="Ohm R.A."/>
            <person name="Feau N."/>
            <person name="Henrissat B."/>
            <person name="Schoch C.L."/>
            <person name="Horwitz B.A."/>
            <person name="Barry K.W."/>
            <person name="Condon B.J."/>
            <person name="Copeland A.C."/>
            <person name="Dhillon B."/>
            <person name="Glaser F."/>
            <person name="Hesse C.N."/>
            <person name="Kosti I."/>
            <person name="LaButti K."/>
            <person name="Lindquist E.A."/>
            <person name="Lucas S."/>
            <person name="Salamov A.A."/>
            <person name="Bradshaw R.E."/>
            <person name="Ciuffetti L."/>
            <person name="Hamelin R.C."/>
            <person name="Kema G.H.J."/>
            <person name="Lawrence C."/>
            <person name="Scott J.A."/>
            <person name="Spatafora J.W."/>
            <person name="Turgeon B.G."/>
            <person name="de Wit P.J.G.M."/>
            <person name="Zhong S."/>
            <person name="Goodwin S.B."/>
            <person name="Grigoriev I.V."/>
        </authorList>
    </citation>
    <scope>NUCLEOTIDE SEQUENCE [LARGE SCALE GENOMIC DNA]</scope>
    <source>
        <strain evidence="2 3">SO2202</strain>
    </source>
</reference>